<keyword evidence="2" id="KW-1185">Reference proteome</keyword>
<protein>
    <submittedName>
        <fullName evidence="1">Uncharacterized protein</fullName>
    </submittedName>
</protein>
<reference evidence="1 2" key="3">
    <citation type="submission" date="2019-11" db="EMBL/GenBank/DDBJ databases">
        <title>A de novo genome assembly of a pear dwarfing rootstock.</title>
        <authorList>
            <person name="Wang F."/>
            <person name="Wang J."/>
            <person name="Li S."/>
            <person name="Zhang Y."/>
            <person name="Fang M."/>
            <person name="Ma L."/>
            <person name="Zhao Y."/>
            <person name="Jiang S."/>
        </authorList>
    </citation>
    <scope>NUCLEOTIDE SEQUENCE [LARGE SCALE GENOMIC DNA]</scope>
    <source>
        <strain evidence="1">S2</strain>
        <tissue evidence="1">Leaf</tissue>
    </source>
</reference>
<dbReference type="EMBL" id="SMOL01000695">
    <property type="protein sequence ID" value="KAB2603017.1"/>
    <property type="molecule type" value="Genomic_DNA"/>
</dbReference>
<reference evidence="2" key="2">
    <citation type="submission" date="2019-10" db="EMBL/GenBank/DDBJ databases">
        <title>A de novo genome assembly of a pear dwarfing rootstock.</title>
        <authorList>
            <person name="Wang F."/>
            <person name="Wang J."/>
            <person name="Li S."/>
            <person name="Zhang Y."/>
            <person name="Fang M."/>
            <person name="Ma L."/>
            <person name="Zhao Y."/>
            <person name="Jiang S."/>
        </authorList>
    </citation>
    <scope>NUCLEOTIDE SEQUENCE [LARGE SCALE GENOMIC DNA]</scope>
</reference>
<evidence type="ECO:0000313" key="2">
    <source>
        <dbReference type="Proteomes" id="UP000327157"/>
    </source>
</evidence>
<comment type="caution">
    <text evidence="1">The sequence shown here is derived from an EMBL/GenBank/DDBJ whole genome shotgun (WGS) entry which is preliminary data.</text>
</comment>
<name>A0A5N5FJA3_9ROSA</name>
<dbReference type="Proteomes" id="UP000327157">
    <property type="component" value="Chromosome 10"/>
</dbReference>
<organism evidence="1 2">
    <name type="scientific">Pyrus ussuriensis x Pyrus communis</name>
    <dbReference type="NCBI Taxonomy" id="2448454"/>
    <lineage>
        <taxon>Eukaryota</taxon>
        <taxon>Viridiplantae</taxon>
        <taxon>Streptophyta</taxon>
        <taxon>Embryophyta</taxon>
        <taxon>Tracheophyta</taxon>
        <taxon>Spermatophyta</taxon>
        <taxon>Magnoliopsida</taxon>
        <taxon>eudicotyledons</taxon>
        <taxon>Gunneridae</taxon>
        <taxon>Pentapetalae</taxon>
        <taxon>rosids</taxon>
        <taxon>fabids</taxon>
        <taxon>Rosales</taxon>
        <taxon>Rosaceae</taxon>
        <taxon>Amygdaloideae</taxon>
        <taxon>Maleae</taxon>
        <taxon>Pyrus</taxon>
    </lineage>
</organism>
<proteinExistence type="predicted"/>
<accession>A0A5N5FJA3</accession>
<evidence type="ECO:0000313" key="1">
    <source>
        <dbReference type="EMBL" id="KAB2603017.1"/>
    </source>
</evidence>
<reference evidence="1 2" key="1">
    <citation type="submission" date="2019-09" db="EMBL/GenBank/DDBJ databases">
        <authorList>
            <person name="Ou C."/>
        </authorList>
    </citation>
    <scope>NUCLEOTIDE SEQUENCE [LARGE SCALE GENOMIC DNA]</scope>
    <source>
        <strain evidence="1">S2</strain>
        <tissue evidence="1">Leaf</tissue>
    </source>
</reference>
<sequence length="145" mass="16899">MPSQIRHPSSICQPDSSFKADCRMQTTSSKTFLYAIQGLIDFINHVSEYRFYVIFHLSHTNQRYLWTDTFLNYYDLIILFGNGIVVENNSVELDEDTDARTYRGGESTSAKIEDYVTEKDDYTSLFLYTIWSMLTQNSLKEGKLE</sequence>
<dbReference type="AlphaFoldDB" id="A0A5N5FJA3"/>
<gene>
    <name evidence="1" type="ORF">D8674_004022</name>
</gene>